<feature type="chain" id="PRO_5011607530" evidence="1">
    <location>
        <begin position="35"/>
        <end position="257"/>
    </location>
</feature>
<evidence type="ECO:0000313" key="3">
    <source>
        <dbReference type="Proteomes" id="UP000198644"/>
    </source>
</evidence>
<dbReference type="EMBL" id="FOYW01000001">
    <property type="protein sequence ID" value="SFR47443.1"/>
    <property type="molecule type" value="Genomic_DNA"/>
</dbReference>
<proteinExistence type="predicted"/>
<feature type="signal peptide" evidence="1">
    <location>
        <begin position="1"/>
        <end position="34"/>
    </location>
</feature>
<evidence type="ECO:0000313" key="2">
    <source>
        <dbReference type="EMBL" id="SFR47443.1"/>
    </source>
</evidence>
<evidence type="ECO:0000256" key="1">
    <source>
        <dbReference type="SAM" id="SignalP"/>
    </source>
</evidence>
<reference evidence="2 3" key="1">
    <citation type="submission" date="2016-10" db="EMBL/GenBank/DDBJ databases">
        <authorList>
            <person name="de Groot N.N."/>
        </authorList>
    </citation>
    <scope>NUCLEOTIDE SEQUENCE [LARGE SCALE GENOMIC DNA]</scope>
    <source>
        <strain evidence="2 3">CGMCC 1.9167</strain>
    </source>
</reference>
<sequence length="257" mass="27524">MGIKKPHHNNVFPGTAFGSLIGLVAMALCSPVQAQLDEGASFGTFGGSVTLASDYMFRGVSNSNEEPQIQGDINWSHGSGAYIGVWATNTNFGGPGNSMELDPYIGFAGSIGDAGLSYDVGYWLYTYPGSESDFDYSELYAVGTWTAGDLSISPSVWYAPNYFGEDFLDGVEGLAYDLTLSHALPWDMGASARIGKQTFHSGGDGLDYLYYDIGVTRAVGEFSLGLRWHDTDDVDAALVGDTDLADGRFVVNITRSF</sequence>
<keyword evidence="3" id="KW-1185">Reference proteome</keyword>
<dbReference type="AlphaFoldDB" id="A0A1I6GZ19"/>
<dbReference type="RefSeq" id="WP_167812696.1">
    <property type="nucleotide sequence ID" value="NZ_FOYW01000001.1"/>
</dbReference>
<gene>
    <name evidence="2" type="ORF">SAMN05216203_0622</name>
</gene>
<keyword evidence="1" id="KW-0732">Signal</keyword>
<accession>A0A1I6GZ19</accession>
<dbReference type="STRING" id="650891.SAMN05216203_0622"/>
<protein>
    <submittedName>
        <fullName evidence="2">Uncharacterized protein</fullName>
    </submittedName>
</protein>
<dbReference type="Proteomes" id="UP000198644">
    <property type="component" value="Unassembled WGS sequence"/>
</dbReference>
<organism evidence="2 3">
    <name type="scientific">Marinobacter daqiaonensis</name>
    <dbReference type="NCBI Taxonomy" id="650891"/>
    <lineage>
        <taxon>Bacteria</taxon>
        <taxon>Pseudomonadati</taxon>
        <taxon>Pseudomonadota</taxon>
        <taxon>Gammaproteobacteria</taxon>
        <taxon>Pseudomonadales</taxon>
        <taxon>Marinobacteraceae</taxon>
        <taxon>Marinobacter</taxon>
    </lineage>
</organism>
<dbReference type="Pfam" id="PF09694">
    <property type="entry name" value="Gcw_chp"/>
    <property type="match status" value="1"/>
</dbReference>
<name>A0A1I6GZ19_9GAMM</name>
<dbReference type="NCBIfam" id="TIGR02001">
    <property type="entry name" value="gcw_chp"/>
    <property type="match status" value="1"/>
</dbReference>
<dbReference type="InterPro" id="IPR010239">
    <property type="entry name" value="CHP02001"/>
</dbReference>